<organism evidence="13 14">
    <name type="scientific">Camellia sinensis</name>
    <name type="common">Tea plant</name>
    <name type="synonym">Thea sinensis</name>
    <dbReference type="NCBI Taxonomy" id="4442"/>
    <lineage>
        <taxon>Eukaryota</taxon>
        <taxon>Viridiplantae</taxon>
        <taxon>Streptophyta</taxon>
        <taxon>Embryophyta</taxon>
        <taxon>Tracheophyta</taxon>
        <taxon>Spermatophyta</taxon>
        <taxon>Magnoliopsida</taxon>
        <taxon>eudicotyledons</taxon>
        <taxon>Gunneridae</taxon>
        <taxon>Pentapetalae</taxon>
        <taxon>asterids</taxon>
        <taxon>Ericales</taxon>
        <taxon>Theaceae</taxon>
        <taxon>Camellia</taxon>
    </lineage>
</organism>
<gene>
    <name evidence="13" type="ORF">HYC85_003452</name>
</gene>
<evidence type="ECO:0000256" key="2">
    <source>
        <dbReference type="ARBA" id="ARBA00022448"/>
    </source>
</evidence>
<evidence type="ECO:0000256" key="6">
    <source>
        <dbReference type="ARBA" id="ARBA00023136"/>
    </source>
</evidence>
<dbReference type="Pfam" id="PF00060">
    <property type="entry name" value="Lig_chan"/>
    <property type="match status" value="1"/>
</dbReference>
<feature type="transmembrane region" description="Helical" evidence="11">
    <location>
        <begin position="21"/>
        <end position="41"/>
    </location>
</feature>
<keyword evidence="4 11" id="KW-1133">Transmembrane helix</keyword>
<reference evidence="14" key="1">
    <citation type="journal article" date="2020" name="Nat. Commun.">
        <title>Genome assembly of wild tea tree DASZ reveals pedigree and selection history of tea varieties.</title>
        <authorList>
            <person name="Zhang W."/>
            <person name="Zhang Y."/>
            <person name="Qiu H."/>
            <person name="Guo Y."/>
            <person name="Wan H."/>
            <person name="Zhang X."/>
            <person name="Scossa F."/>
            <person name="Alseekh S."/>
            <person name="Zhang Q."/>
            <person name="Wang P."/>
            <person name="Xu L."/>
            <person name="Schmidt M.H."/>
            <person name="Jia X."/>
            <person name="Li D."/>
            <person name="Zhu A."/>
            <person name="Guo F."/>
            <person name="Chen W."/>
            <person name="Ni D."/>
            <person name="Usadel B."/>
            <person name="Fernie A.R."/>
            <person name="Wen W."/>
        </authorList>
    </citation>
    <scope>NUCLEOTIDE SEQUENCE [LARGE SCALE GENOMIC DNA]</scope>
    <source>
        <strain evidence="14">cv. G240</strain>
    </source>
</reference>
<dbReference type="InterPro" id="IPR001320">
    <property type="entry name" value="Iontro_rcpt_C"/>
</dbReference>
<dbReference type="Proteomes" id="UP000593564">
    <property type="component" value="Unassembled WGS sequence"/>
</dbReference>
<dbReference type="InterPro" id="IPR015683">
    <property type="entry name" value="Ionotropic_Glu_rcpt"/>
</dbReference>
<evidence type="ECO:0000259" key="12">
    <source>
        <dbReference type="Pfam" id="PF00060"/>
    </source>
</evidence>
<evidence type="ECO:0000256" key="10">
    <source>
        <dbReference type="ARBA" id="ARBA00023303"/>
    </source>
</evidence>
<dbReference type="GO" id="GO:0015276">
    <property type="term" value="F:ligand-gated monoatomic ion channel activity"/>
    <property type="evidence" value="ECO:0007669"/>
    <property type="project" value="InterPro"/>
</dbReference>
<comment type="subcellular location">
    <subcellularLocation>
        <location evidence="1">Membrane</location>
        <topology evidence="1">Multi-pass membrane protein</topology>
    </subcellularLocation>
</comment>
<evidence type="ECO:0000256" key="11">
    <source>
        <dbReference type="SAM" id="Phobius"/>
    </source>
</evidence>
<evidence type="ECO:0000256" key="7">
    <source>
        <dbReference type="ARBA" id="ARBA00023170"/>
    </source>
</evidence>
<name>A0A7J7HV10_CAMSI</name>
<evidence type="ECO:0000256" key="1">
    <source>
        <dbReference type="ARBA" id="ARBA00004141"/>
    </source>
</evidence>
<evidence type="ECO:0000256" key="4">
    <source>
        <dbReference type="ARBA" id="ARBA00022989"/>
    </source>
</evidence>
<keyword evidence="5" id="KW-0406">Ion transport</keyword>
<keyword evidence="2" id="KW-0813">Transport</keyword>
<dbReference type="PANTHER" id="PTHR18966">
    <property type="entry name" value="IONOTROPIC GLUTAMATE RECEPTOR"/>
    <property type="match status" value="1"/>
</dbReference>
<keyword evidence="3 11" id="KW-0812">Transmembrane</keyword>
<comment type="caution">
    <text evidence="13">The sequence shown here is derived from an EMBL/GenBank/DDBJ whole genome shotgun (WGS) entry which is preliminary data.</text>
</comment>
<keyword evidence="14" id="KW-1185">Reference proteome</keyword>
<reference evidence="13 14" key="2">
    <citation type="submission" date="2020-07" db="EMBL/GenBank/DDBJ databases">
        <title>Genome assembly of wild tea tree DASZ reveals pedigree and selection history of tea varieties.</title>
        <authorList>
            <person name="Zhang W."/>
        </authorList>
    </citation>
    <scope>NUCLEOTIDE SEQUENCE [LARGE SCALE GENOMIC DNA]</scope>
    <source>
        <strain evidence="14">cv. G240</strain>
        <tissue evidence="13">Leaf</tissue>
    </source>
</reference>
<keyword evidence="9" id="KW-1071">Ligand-gated ion channel</keyword>
<proteinExistence type="predicted"/>
<evidence type="ECO:0000256" key="9">
    <source>
        <dbReference type="ARBA" id="ARBA00023286"/>
    </source>
</evidence>
<dbReference type="EMBL" id="JACBKZ010000002">
    <property type="protein sequence ID" value="KAF5956227.1"/>
    <property type="molecule type" value="Genomic_DNA"/>
</dbReference>
<keyword evidence="10" id="KW-0407">Ion channel</keyword>
<sequence>MALDLALERKASLHGERVHSNYTRVVVLVWLFVVLALNSSYTANLSSMLTVSRLESSVTNVEWVRRNNTKVGCDTDSFIGYYLVNNLQFKMDNLKKIHSEYDYPSELQSSNITPTFLELPHAKAFLLENCNGYIATELPNRFGGFGFVTPTIDPKHPSKVIPVGMFG</sequence>
<dbReference type="GO" id="GO:0016020">
    <property type="term" value="C:membrane"/>
    <property type="evidence" value="ECO:0007669"/>
    <property type="project" value="UniProtKB-SubCell"/>
</dbReference>
<dbReference type="Gene3D" id="1.10.287.70">
    <property type="match status" value="1"/>
</dbReference>
<keyword evidence="8" id="KW-0325">Glycoprotein</keyword>
<accession>A0A7J7HV10</accession>
<dbReference type="AlphaFoldDB" id="A0A7J7HV10"/>
<feature type="domain" description="Ionotropic glutamate receptor C-terminal" evidence="12">
    <location>
        <begin position="14"/>
        <end position="77"/>
    </location>
</feature>
<keyword evidence="7" id="KW-0675">Receptor</keyword>
<evidence type="ECO:0000313" key="14">
    <source>
        <dbReference type="Proteomes" id="UP000593564"/>
    </source>
</evidence>
<evidence type="ECO:0000313" key="13">
    <source>
        <dbReference type="EMBL" id="KAF5956227.1"/>
    </source>
</evidence>
<evidence type="ECO:0000256" key="3">
    <source>
        <dbReference type="ARBA" id="ARBA00022692"/>
    </source>
</evidence>
<evidence type="ECO:0000256" key="8">
    <source>
        <dbReference type="ARBA" id="ARBA00023180"/>
    </source>
</evidence>
<protein>
    <recommendedName>
        <fullName evidence="12">Ionotropic glutamate receptor C-terminal domain-containing protein</fullName>
    </recommendedName>
</protein>
<evidence type="ECO:0000256" key="5">
    <source>
        <dbReference type="ARBA" id="ARBA00023065"/>
    </source>
</evidence>
<keyword evidence="6 11" id="KW-0472">Membrane</keyword>